<dbReference type="Proteomes" id="UP000309340">
    <property type="component" value="Unassembled WGS sequence"/>
</dbReference>
<sequence length="174" mass="19334">MRYIVFVNNDINPRPTFLLPHTEERTRLCTIQAKVKQILNEHMIVRGAVLEHDLKNKGFAESVGGHPMWTILMGECQSEPDRQTYTVEIKGCEAVEVGDRVMGIAVEECEQVDETVGFEKLALQSFERAVGASVEHRVELGGGQGVTPAAEQVVQQGVKDSEEEVVYPGRNAKK</sequence>
<reference evidence="1 2" key="1">
    <citation type="submission" date="2017-03" db="EMBL/GenBank/DDBJ databases">
        <title>Genomes of endolithic fungi from Antarctica.</title>
        <authorList>
            <person name="Coleine C."/>
            <person name="Masonjones S."/>
            <person name="Stajich J.E."/>
        </authorList>
    </citation>
    <scope>NUCLEOTIDE SEQUENCE [LARGE SCALE GENOMIC DNA]</scope>
    <source>
        <strain evidence="1 2">CCFEE 5184</strain>
    </source>
</reference>
<dbReference type="EMBL" id="NAJQ01000406">
    <property type="protein sequence ID" value="TKA70218.1"/>
    <property type="molecule type" value="Genomic_DNA"/>
</dbReference>
<evidence type="ECO:0000313" key="1">
    <source>
        <dbReference type="EMBL" id="TKA70218.1"/>
    </source>
</evidence>
<accession>A0A4U0X4W6</accession>
<proteinExistence type="predicted"/>
<comment type="caution">
    <text evidence="1">The sequence shown here is derived from an EMBL/GenBank/DDBJ whole genome shotgun (WGS) entry which is preliminary data.</text>
</comment>
<protein>
    <submittedName>
        <fullName evidence="1">Uncharacterized protein</fullName>
    </submittedName>
</protein>
<gene>
    <name evidence="1" type="ORF">B0A55_08451</name>
</gene>
<organism evidence="1 2">
    <name type="scientific">Friedmanniomyces simplex</name>
    <dbReference type="NCBI Taxonomy" id="329884"/>
    <lineage>
        <taxon>Eukaryota</taxon>
        <taxon>Fungi</taxon>
        <taxon>Dikarya</taxon>
        <taxon>Ascomycota</taxon>
        <taxon>Pezizomycotina</taxon>
        <taxon>Dothideomycetes</taxon>
        <taxon>Dothideomycetidae</taxon>
        <taxon>Mycosphaerellales</taxon>
        <taxon>Teratosphaeriaceae</taxon>
        <taxon>Friedmanniomyces</taxon>
    </lineage>
</organism>
<evidence type="ECO:0000313" key="2">
    <source>
        <dbReference type="Proteomes" id="UP000309340"/>
    </source>
</evidence>
<dbReference type="AlphaFoldDB" id="A0A4U0X4W6"/>
<name>A0A4U0X4W6_9PEZI</name>
<keyword evidence="2" id="KW-1185">Reference proteome</keyword>